<dbReference type="AlphaFoldDB" id="A0A081AUZ9"/>
<dbReference type="Proteomes" id="UP000028582">
    <property type="component" value="Unassembled WGS sequence"/>
</dbReference>
<dbReference type="OrthoDB" id="117306at2759"/>
<name>A0A081AUZ9_PHYNI</name>
<reference evidence="1 2" key="1">
    <citation type="submission" date="2013-11" db="EMBL/GenBank/DDBJ databases">
        <title>The Genome Sequence of Phytophthora parasitica P1976.</title>
        <authorList>
            <consortium name="The Broad Institute Genomics Platform"/>
            <person name="Russ C."/>
            <person name="Tyler B."/>
            <person name="Panabieres F."/>
            <person name="Shan W."/>
            <person name="Tripathy S."/>
            <person name="Grunwald N."/>
            <person name="Machado M."/>
            <person name="Johnson C.S."/>
            <person name="Walker B."/>
            <person name="Young S."/>
            <person name="Zeng Q."/>
            <person name="Gargeya S."/>
            <person name="Fitzgerald M."/>
            <person name="Haas B."/>
            <person name="Abouelleil A."/>
            <person name="Allen A.W."/>
            <person name="Alvarado L."/>
            <person name="Arachchi H.M."/>
            <person name="Berlin A.M."/>
            <person name="Chapman S.B."/>
            <person name="Gainer-Dewar J."/>
            <person name="Goldberg J."/>
            <person name="Griggs A."/>
            <person name="Gujja S."/>
            <person name="Hansen M."/>
            <person name="Howarth C."/>
            <person name="Imamovic A."/>
            <person name="Ireland A."/>
            <person name="Larimer J."/>
            <person name="McCowan C."/>
            <person name="Murphy C."/>
            <person name="Pearson M."/>
            <person name="Poon T.W."/>
            <person name="Priest M."/>
            <person name="Roberts A."/>
            <person name="Saif S."/>
            <person name="Shea T."/>
            <person name="Sisk P."/>
            <person name="Sykes S."/>
            <person name="Wortman J."/>
            <person name="Nusbaum C."/>
            <person name="Birren B."/>
        </authorList>
    </citation>
    <scope>NUCLEOTIDE SEQUENCE [LARGE SCALE GENOMIC DNA]</scope>
    <source>
        <strain evidence="1 2">P1976</strain>
    </source>
</reference>
<gene>
    <name evidence="1" type="ORF">F444_03190</name>
</gene>
<organism evidence="1 2">
    <name type="scientific">Phytophthora nicotianae P1976</name>
    <dbReference type="NCBI Taxonomy" id="1317066"/>
    <lineage>
        <taxon>Eukaryota</taxon>
        <taxon>Sar</taxon>
        <taxon>Stramenopiles</taxon>
        <taxon>Oomycota</taxon>
        <taxon>Peronosporomycetes</taxon>
        <taxon>Peronosporales</taxon>
        <taxon>Peronosporaceae</taxon>
        <taxon>Phytophthora</taxon>
    </lineage>
</organism>
<evidence type="ECO:0000313" key="1">
    <source>
        <dbReference type="EMBL" id="ETO82710.1"/>
    </source>
</evidence>
<comment type="caution">
    <text evidence="1">The sequence shown here is derived from an EMBL/GenBank/DDBJ whole genome shotgun (WGS) entry which is preliminary data.</text>
</comment>
<accession>A0A081AUZ9</accession>
<evidence type="ECO:0000313" key="2">
    <source>
        <dbReference type="Proteomes" id="UP000028582"/>
    </source>
</evidence>
<proteinExistence type="predicted"/>
<dbReference type="EMBL" id="ANJA01000648">
    <property type="protein sequence ID" value="ETO82710.1"/>
    <property type="molecule type" value="Genomic_DNA"/>
</dbReference>
<protein>
    <submittedName>
        <fullName evidence="1">Uncharacterized protein</fullName>
    </submittedName>
</protein>
<sequence length="60" mass="6489">MDRNPVHMLSSGGSREIGTVSVWMVSFALFQRRSWPATTIAGWVMSACTTSSGCSTTAYN</sequence>